<organism evidence="1 2">
    <name type="scientific">Streptomyces rameus</name>
    <dbReference type="NCBI Taxonomy" id="68261"/>
    <lineage>
        <taxon>Bacteria</taxon>
        <taxon>Bacillati</taxon>
        <taxon>Actinomycetota</taxon>
        <taxon>Actinomycetes</taxon>
        <taxon>Kitasatosporales</taxon>
        <taxon>Streptomycetaceae</taxon>
        <taxon>Streptomyces</taxon>
    </lineage>
</organism>
<dbReference type="RefSeq" id="WP_345059103.1">
    <property type="nucleotide sequence ID" value="NZ_BAAAVM010000131.1"/>
</dbReference>
<protein>
    <submittedName>
        <fullName evidence="1">Uncharacterized protein</fullName>
    </submittedName>
</protein>
<evidence type="ECO:0000313" key="1">
    <source>
        <dbReference type="EMBL" id="GAA2778253.1"/>
    </source>
</evidence>
<accession>A0ABN3V4Z5</accession>
<comment type="caution">
    <text evidence="1">The sequence shown here is derived from an EMBL/GenBank/DDBJ whole genome shotgun (WGS) entry which is preliminary data.</text>
</comment>
<name>A0ABN3V4Z5_9ACTN</name>
<proteinExistence type="predicted"/>
<gene>
    <name evidence="1" type="ORF">GCM10010521_66600</name>
</gene>
<dbReference type="EMBL" id="BAAAVM010000131">
    <property type="protein sequence ID" value="GAA2778253.1"/>
    <property type="molecule type" value="Genomic_DNA"/>
</dbReference>
<reference evidence="1 2" key="1">
    <citation type="journal article" date="2019" name="Int. J. Syst. Evol. Microbiol.">
        <title>The Global Catalogue of Microorganisms (GCM) 10K type strain sequencing project: providing services to taxonomists for standard genome sequencing and annotation.</title>
        <authorList>
            <consortium name="The Broad Institute Genomics Platform"/>
            <consortium name="The Broad Institute Genome Sequencing Center for Infectious Disease"/>
            <person name="Wu L."/>
            <person name="Ma J."/>
        </authorList>
    </citation>
    <scope>NUCLEOTIDE SEQUENCE [LARGE SCALE GENOMIC DNA]</scope>
    <source>
        <strain evidence="1 2">JCM 11574</strain>
    </source>
</reference>
<dbReference type="Proteomes" id="UP001500893">
    <property type="component" value="Unassembled WGS sequence"/>
</dbReference>
<evidence type="ECO:0000313" key="2">
    <source>
        <dbReference type="Proteomes" id="UP001500893"/>
    </source>
</evidence>
<sequence length="172" mass="18633">MTKFFATVCLPPTPPRRVPGAIAVAMAPYDMNATDDWNPVGEWDGWVIHARPETPYLVRPEYDGDRRLLTAGTVPGGAAGPAPLGPLECYGGPRGLLDLAAMRRRVVRGAVRGHDTPHAAWADPRGAVPGHALLTPDGRWRDAGTEGYWEWAADRLGHLDPETVLVDVLCHC</sequence>
<keyword evidence="2" id="KW-1185">Reference proteome</keyword>